<dbReference type="Gene3D" id="3.40.120.10">
    <property type="entry name" value="Alpha-D-Glucose-1,6-Bisphosphate, subunit A, domain 3"/>
    <property type="match status" value="3"/>
</dbReference>
<evidence type="ECO:0000313" key="13">
    <source>
        <dbReference type="Proteomes" id="UP000050544"/>
    </source>
</evidence>
<protein>
    <submittedName>
        <fullName evidence="12">Phosphomannomutase</fullName>
    </submittedName>
</protein>
<evidence type="ECO:0000256" key="7">
    <source>
        <dbReference type="RuleBase" id="RU004326"/>
    </source>
</evidence>
<dbReference type="Proteomes" id="UP000050544">
    <property type="component" value="Unassembled WGS sequence"/>
</dbReference>
<dbReference type="CDD" id="cd05800">
    <property type="entry name" value="PGM_like2"/>
    <property type="match status" value="1"/>
</dbReference>
<dbReference type="PRINTS" id="PR00509">
    <property type="entry name" value="PGMPMM"/>
</dbReference>
<organism evidence="12 13">
    <name type="scientific">Thermanaerothrix daxensis</name>
    <dbReference type="NCBI Taxonomy" id="869279"/>
    <lineage>
        <taxon>Bacteria</taxon>
        <taxon>Bacillati</taxon>
        <taxon>Chloroflexota</taxon>
        <taxon>Anaerolineae</taxon>
        <taxon>Anaerolineales</taxon>
        <taxon>Anaerolineaceae</taxon>
        <taxon>Thermanaerothrix</taxon>
    </lineage>
</organism>
<gene>
    <name evidence="12" type="ORF">SE15_08280</name>
</gene>
<dbReference type="InterPro" id="IPR036900">
    <property type="entry name" value="A-D-PHexomutase_C_sf"/>
</dbReference>
<dbReference type="STRING" id="869279.SE15_08280"/>
<dbReference type="Pfam" id="PF02879">
    <property type="entry name" value="PGM_PMM_II"/>
    <property type="match status" value="1"/>
</dbReference>
<evidence type="ECO:0000259" key="11">
    <source>
        <dbReference type="Pfam" id="PF02880"/>
    </source>
</evidence>
<dbReference type="PANTHER" id="PTHR45745:SF1">
    <property type="entry name" value="PHOSPHOGLUCOMUTASE 2B-RELATED"/>
    <property type="match status" value="1"/>
</dbReference>
<dbReference type="RefSeq" id="WP_054521641.1">
    <property type="nucleotide sequence ID" value="NZ_LGKO01000004.1"/>
</dbReference>
<dbReference type="Pfam" id="PF00408">
    <property type="entry name" value="PGM_PMM_IV"/>
    <property type="match status" value="1"/>
</dbReference>
<dbReference type="GO" id="GO:0008973">
    <property type="term" value="F:phosphopentomutase activity"/>
    <property type="evidence" value="ECO:0007669"/>
    <property type="project" value="TreeGrafter"/>
</dbReference>
<dbReference type="Pfam" id="PF02878">
    <property type="entry name" value="PGM_PMM_I"/>
    <property type="match status" value="1"/>
</dbReference>
<comment type="cofactor">
    <cofactor evidence="1">
        <name>Mg(2+)</name>
        <dbReference type="ChEBI" id="CHEBI:18420"/>
    </cofactor>
</comment>
<dbReference type="OrthoDB" id="9806956at2"/>
<proteinExistence type="inferred from homology"/>
<comment type="caution">
    <text evidence="12">The sequence shown here is derived from an EMBL/GenBank/DDBJ whole genome shotgun (WGS) entry which is preliminary data.</text>
</comment>
<dbReference type="GO" id="GO:0005975">
    <property type="term" value="P:carbohydrate metabolic process"/>
    <property type="evidence" value="ECO:0007669"/>
    <property type="project" value="InterPro"/>
</dbReference>
<evidence type="ECO:0000259" key="9">
    <source>
        <dbReference type="Pfam" id="PF02878"/>
    </source>
</evidence>
<dbReference type="Gene3D" id="3.30.310.50">
    <property type="entry name" value="Alpha-D-phosphohexomutase, C-terminal domain"/>
    <property type="match status" value="1"/>
</dbReference>
<sequence length="473" mass="52488">MGHKIMFGTDGWRGVIAEDYTFDNVRRCAQGFAHYLKTKGYKDEWVVVGYDKRFHSENFAQAAAEVLCGNGFRVYLTDKATPTPVIAYAVVERKAIGAVNITASHNPPTDNGFKVRDASGGAIDPEGLKRIESAIPDEMSAVKRMPASEAEAQGRLVRFDPAPAYIEHLKSLIDLQPIRDAGLKIVVDAMWGNGAGWFPRLLAGGKTEVYEIHNTRNPIFPEMKRPEPIPPNIDVGLRTTVERRADVLVVTDGDADRVGIGDEHGRFVNQLQVYGLLAFYLLEVRGERGPIIKTLSTTSMLEKLGEIYGVPVYETGVGFKYVAPKFLETNALIGGEESGGYAFRGNVPERDGILAGLYFLDMMVRLNRKPSQLLELLFSKVGPHYYDRVDRQFTGDRKTREEMILNANPHTIGGLKVVGLNTLDGFKFLLEDGGWMLIRFSGTEPIIRVYCETTHPDRVQPILQDGLRIAGLA</sequence>
<dbReference type="InterPro" id="IPR016055">
    <property type="entry name" value="A-D-PHexomutase_a/b/a-I/II/III"/>
</dbReference>
<dbReference type="Pfam" id="PF02880">
    <property type="entry name" value="PGM_PMM_III"/>
    <property type="match status" value="1"/>
</dbReference>
<feature type="domain" description="Alpha-D-phosphohexomutase alpha/beta/alpha" evidence="9">
    <location>
        <begin position="5"/>
        <end position="138"/>
    </location>
</feature>
<dbReference type="InterPro" id="IPR005845">
    <property type="entry name" value="A-D-PHexomutase_a/b/a-II"/>
</dbReference>
<dbReference type="PANTHER" id="PTHR45745">
    <property type="entry name" value="PHOSPHOMANNOMUTASE 45A"/>
    <property type="match status" value="1"/>
</dbReference>
<keyword evidence="13" id="KW-1185">Reference proteome</keyword>
<dbReference type="InterPro" id="IPR005844">
    <property type="entry name" value="A-D-PHexomutase_a/b/a-I"/>
</dbReference>
<keyword evidence="4 7" id="KW-0479">Metal-binding</keyword>
<feature type="domain" description="Alpha-D-phosphohexomutase C-terminal" evidence="8">
    <location>
        <begin position="422"/>
        <end position="460"/>
    </location>
</feature>
<evidence type="ECO:0000256" key="4">
    <source>
        <dbReference type="ARBA" id="ARBA00022723"/>
    </source>
</evidence>
<evidence type="ECO:0000313" key="12">
    <source>
        <dbReference type="EMBL" id="KPL83230.1"/>
    </source>
</evidence>
<dbReference type="EMBL" id="LGKO01000004">
    <property type="protein sequence ID" value="KPL83230.1"/>
    <property type="molecule type" value="Genomic_DNA"/>
</dbReference>
<keyword evidence="3" id="KW-0597">Phosphoprotein</keyword>
<dbReference type="InterPro" id="IPR005846">
    <property type="entry name" value="A-D-PHexomutase_a/b/a-III"/>
</dbReference>
<keyword evidence="5 7" id="KW-0460">Magnesium</keyword>
<name>A0A0P6YKY9_9CHLR</name>
<dbReference type="AlphaFoldDB" id="A0A0P6YKY9"/>
<evidence type="ECO:0000256" key="2">
    <source>
        <dbReference type="ARBA" id="ARBA00010231"/>
    </source>
</evidence>
<dbReference type="InterPro" id="IPR005841">
    <property type="entry name" value="Alpha-D-phosphohexomutase_SF"/>
</dbReference>
<dbReference type="SUPFAM" id="SSF53738">
    <property type="entry name" value="Phosphoglucomutase, first 3 domains"/>
    <property type="match status" value="2"/>
</dbReference>
<dbReference type="PROSITE" id="PS00710">
    <property type="entry name" value="PGM_PMM"/>
    <property type="match status" value="1"/>
</dbReference>
<dbReference type="SUPFAM" id="SSF55957">
    <property type="entry name" value="Phosphoglucomutase, C-terminal domain"/>
    <property type="match status" value="1"/>
</dbReference>
<accession>A0A0P6YKY9</accession>
<evidence type="ECO:0000256" key="6">
    <source>
        <dbReference type="ARBA" id="ARBA00023235"/>
    </source>
</evidence>
<reference evidence="12 13" key="1">
    <citation type="submission" date="2015-07" db="EMBL/GenBank/DDBJ databases">
        <title>Whole genome sequence of Thermanaerothrix daxensis DSM 23592.</title>
        <authorList>
            <person name="Hemp J."/>
            <person name="Ward L.M."/>
            <person name="Pace L.A."/>
            <person name="Fischer W.W."/>
        </authorList>
    </citation>
    <scope>NUCLEOTIDE SEQUENCE [LARGE SCALE GENOMIC DNA]</scope>
    <source>
        <strain evidence="12 13">GNS-1</strain>
    </source>
</reference>
<dbReference type="InterPro" id="IPR016066">
    <property type="entry name" value="A-D-PHexomutase_CS"/>
</dbReference>
<comment type="similarity">
    <text evidence="2 7">Belongs to the phosphohexose mutase family.</text>
</comment>
<feature type="domain" description="Alpha-D-phosphohexomutase alpha/beta/alpha" evidence="11">
    <location>
        <begin position="272"/>
        <end position="377"/>
    </location>
</feature>
<feature type="domain" description="Alpha-D-phosphohexomutase alpha/beta/alpha" evidence="10">
    <location>
        <begin position="164"/>
        <end position="265"/>
    </location>
</feature>
<dbReference type="InterPro" id="IPR005843">
    <property type="entry name" value="A-D-PHexomutase_C"/>
</dbReference>
<dbReference type="GO" id="GO:0006166">
    <property type="term" value="P:purine ribonucleoside salvage"/>
    <property type="evidence" value="ECO:0007669"/>
    <property type="project" value="TreeGrafter"/>
</dbReference>
<evidence type="ECO:0000259" key="8">
    <source>
        <dbReference type="Pfam" id="PF00408"/>
    </source>
</evidence>
<evidence type="ECO:0000259" key="10">
    <source>
        <dbReference type="Pfam" id="PF02879"/>
    </source>
</evidence>
<keyword evidence="6" id="KW-0413">Isomerase</keyword>
<evidence type="ECO:0000256" key="1">
    <source>
        <dbReference type="ARBA" id="ARBA00001946"/>
    </source>
</evidence>
<evidence type="ECO:0000256" key="5">
    <source>
        <dbReference type="ARBA" id="ARBA00022842"/>
    </source>
</evidence>
<evidence type="ECO:0000256" key="3">
    <source>
        <dbReference type="ARBA" id="ARBA00022553"/>
    </source>
</evidence>
<dbReference type="GO" id="GO:0000287">
    <property type="term" value="F:magnesium ion binding"/>
    <property type="evidence" value="ECO:0007669"/>
    <property type="project" value="InterPro"/>
</dbReference>